<dbReference type="InterPro" id="IPR050568">
    <property type="entry name" value="Transcr_DNA_Rep_Reg"/>
</dbReference>
<keyword evidence="2" id="KW-0539">Nucleus</keyword>
<dbReference type="InterPro" id="IPR009072">
    <property type="entry name" value="Histone-fold"/>
</dbReference>
<feature type="compositionally biased region" description="Acidic residues" evidence="3">
    <location>
        <begin position="166"/>
        <end position="192"/>
    </location>
</feature>
<organism evidence="5 6">
    <name type="scientific">Ostreococcus tauri</name>
    <name type="common">Marine green alga</name>
    <dbReference type="NCBI Taxonomy" id="70448"/>
    <lineage>
        <taxon>Eukaryota</taxon>
        <taxon>Viridiplantae</taxon>
        <taxon>Chlorophyta</taxon>
        <taxon>Mamiellophyceae</taxon>
        <taxon>Mamiellales</taxon>
        <taxon>Bathycoccaceae</taxon>
        <taxon>Ostreococcus</taxon>
    </lineage>
</organism>
<reference evidence="5 6" key="2">
    <citation type="journal article" date="2014" name="BMC Genomics">
        <title>An improved genome of the model marine alga Ostreococcus tauri unfolds by assessing Illumina de novo assemblies.</title>
        <authorList>
            <person name="Blanc-Mathieu R."/>
            <person name="Verhelst B."/>
            <person name="Derelle E."/>
            <person name="Rombauts S."/>
            <person name="Bouget F.Y."/>
            <person name="Carre I."/>
            <person name="Chateau A."/>
            <person name="Eyre-Walker A."/>
            <person name="Grimsley N."/>
            <person name="Moreau H."/>
            <person name="Piegu B."/>
            <person name="Rivals E."/>
            <person name="Schackwitz W."/>
            <person name="Van de Peer Y."/>
            <person name="Piganeau G."/>
        </authorList>
    </citation>
    <scope>NUCLEOTIDE SEQUENCE [LARGE SCALE GENOMIC DNA]</scope>
    <source>
        <strain evidence="6">OTTH 0595 / CCAP 157/2 / RCC745</strain>
    </source>
</reference>
<comment type="subcellular location">
    <subcellularLocation>
        <location evidence="1">Nucleus</location>
    </subcellularLocation>
</comment>
<evidence type="ECO:0000256" key="3">
    <source>
        <dbReference type="SAM" id="MobiDB-lite"/>
    </source>
</evidence>
<gene>
    <name evidence="5" type="ORF">OT_ostta09g00630</name>
</gene>
<dbReference type="OrthoDB" id="653904at2759"/>
<evidence type="ECO:0000256" key="1">
    <source>
        <dbReference type="ARBA" id="ARBA00004123"/>
    </source>
</evidence>
<comment type="caution">
    <text evidence="5">The sequence shown here is derived from an EMBL/GenBank/DDBJ whole genome shotgun (WGS) entry which is preliminary data.</text>
</comment>
<dbReference type="GO" id="GO:0005634">
    <property type="term" value="C:nucleus"/>
    <property type="evidence" value="ECO:0007669"/>
    <property type="project" value="UniProtKB-SubCell"/>
</dbReference>
<feature type="compositionally biased region" description="Basic and acidic residues" evidence="3">
    <location>
        <begin position="97"/>
        <end position="107"/>
    </location>
</feature>
<keyword evidence="6" id="KW-1185">Reference proteome</keyword>
<accession>A0A090M8B4</accession>
<name>A0A090M8B4_OSTTA</name>
<dbReference type="AlphaFoldDB" id="A0A090M8B4"/>
<dbReference type="Pfam" id="PF00808">
    <property type="entry name" value="CBFD_NFYB_HMF"/>
    <property type="match status" value="1"/>
</dbReference>
<dbReference type="Proteomes" id="UP000009170">
    <property type="component" value="Unassembled WGS sequence"/>
</dbReference>
<feature type="compositionally biased region" description="Basic residues" evidence="3">
    <location>
        <begin position="198"/>
        <end position="209"/>
    </location>
</feature>
<evidence type="ECO:0000313" key="5">
    <source>
        <dbReference type="EMBL" id="CEF98942.1"/>
    </source>
</evidence>
<dbReference type="RefSeq" id="XP_022839558.1">
    <property type="nucleotide sequence ID" value="XM_022983279.1"/>
</dbReference>
<dbReference type="KEGG" id="ota:OT_ostta09g00630"/>
<evidence type="ECO:0000256" key="2">
    <source>
        <dbReference type="ARBA" id="ARBA00023242"/>
    </source>
</evidence>
<feature type="compositionally biased region" description="Acidic residues" evidence="3">
    <location>
        <begin position="214"/>
        <end position="225"/>
    </location>
</feature>
<evidence type="ECO:0000313" key="6">
    <source>
        <dbReference type="Proteomes" id="UP000009170"/>
    </source>
</evidence>
<dbReference type="GO" id="GO:0001046">
    <property type="term" value="F:core promoter sequence-specific DNA binding"/>
    <property type="evidence" value="ECO:0007669"/>
    <property type="project" value="TreeGrafter"/>
</dbReference>
<feature type="region of interest" description="Disordered" evidence="3">
    <location>
        <begin position="85"/>
        <end position="238"/>
    </location>
</feature>
<dbReference type="Gene3D" id="1.10.20.10">
    <property type="entry name" value="Histone, subunit A"/>
    <property type="match status" value="1"/>
</dbReference>
<dbReference type="GeneID" id="9831889"/>
<proteinExistence type="predicted"/>
<dbReference type="InterPro" id="IPR003958">
    <property type="entry name" value="CBFA_NFYB_domain"/>
</dbReference>
<reference evidence="6" key="1">
    <citation type="journal article" date="2006" name="Proc. Natl. Acad. Sci. U.S.A.">
        <title>Genome analysis of the smallest free-living eukaryote Ostreococcus tauri unveils many unique features.</title>
        <authorList>
            <person name="Derelle E."/>
            <person name="Ferraz C."/>
            <person name="Rombauts S."/>
            <person name="Rouze P."/>
            <person name="Worden A.Z."/>
            <person name="Robbens S."/>
            <person name="Partensky F."/>
            <person name="Degroeve S."/>
            <person name="Echeynie S."/>
            <person name="Cooke R."/>
            <person name="Saeys Y."/>
            <person name="Wuyts J."/>
            <person name="Jabbari K."/>
            <person name="Bowler C."/>
            <person name="Panaud O."/>
            <person name="Piegu B."/>
            <person name="Ball S.G."/>
            <person name="Ral J.-P."/>
            <person name="Bouget F.-Y."/>
            <person name="Piganeau G."/>
            <person name="De Baets B."/>
            <person name="Picard A."/>
            <person name="Delseny M."/>
            <person name="Demaille J."/>
            <person name="Van de Peer Y."/>
            <person name="Moreau H."/>
        </authorList>
    </citation>
    <scope>NUCLEOTIDE SEQUENCE [LARGE SCALE GENOMIC DNA]</scope>
    <source>
        <strain evidence="6">OTTH 0595 / CCAP 157/2 / RCC745</strain>
    </source>
</reference>
<protein>
    <submittedName>
        <fullName evidence="5">Histone-fold</fullName>
    </submittedName>
</protein>
<dbReference type="PANTHER" id="PTHR10252:SF5">
    <property type="entry name" value="DR1-ASSOCIATED COREPRESSOR"/>
    <property type="match status" value="1"/>
</dbReference>
<evidence type="ECO:0000259" key="4">
    <source>
        <dbReference type="Pfam" id="PF00808"/>
    </source>
</evidence>
<dbReference type="EMBL" id="CAID01000009">
    <property type="protein sequence ID" value="CEF98942.1"/>
    <property type="molecule type" value="Genomic_DNA"/>
</dbReference>
<feature type="compositionally biased region" description="Low complexity" evidence="3">
    <location>
        <begin position="122"/>
        <end position="131"/>
    </location>
</feature>
<dbReference type="SUPFAM" id="SSF47113">
    <property type="entry name" value="Histone-fold"/>
    <property type="match status" value="1"/>
</dbReference>
<feature type="domain" description="Transcription factor CBF/NF-Y/archaeal histone" evidence="4">
    <location>
        <begin position="10"/>
        <end position="69"/>
    </location>
</feature>
<sequence>MPPKPNALASRIKRLMQKDDEVGKIAGAAPIVLAKALELFVKQLTTTTADVAALHGAKIVNASHLKGAVETVPQQFDFLSDLVEDAADLPPPPDLNELERELKEKAEAPAGGKRGGKRARSGKNANTSGDLGDLGDLGGTTTEARSRAKPKPKAPRRRAKKKVEDDFIDDEEEEDFGGDASETEDEFDPDEVVEPRARSTRSRRGVARKTYRDDLDEDFEDDDVDAAPSKRRAKREEDIAVEEVKEEVEAANGGDLGGFSSLADDMFAAGSLTADVGADEDDYD</sequence>
<dbReference type="STRING" id="70448.A0A090M8B4"/>
<dbReference type="CDD" id="cd22906">
    <property type="entry name" value="HFD_DRAP1"/>
    <property type="match status" value="1"/>
</dbReference>
<dbReference type="PANTHER" id="PTHR10252">
    <property type="entry name" value="HISTONE-LIKE TRANSCRIPTION FACTOR CCAAT-RELATED"/>
    <property type="match status" value="1"/>
</dbReference>
<dbReference type="InParanoid" id="A0A090M8B4"/>
<dbReference type="GO" id="GO:0016251">
    <property type="term" value="F:RNA polymerase II general transcription initiation factor activity"/>
    <property type="evidence" value="ECO:0007669"/>
    <property type="project" value="TreeGrafter"/>
</dbReference>
<dbReference type="GO" id="GO:0046982">
    <property type="term" value="F:protein heterodimerization activity"/>
    <property type="evidence" value="ECO:0007669"/>
    <property type="project" value="InterPro"/>
</dbReference>
<feature type="compositionally biased region" description="Basic residues" evidence="3">
    <location>
        <begin position="147"/>
        <end position="161"/>
    </location>
</feature>